<dbReference type="EMBL" id="CP013652">
    <property type="protein sequence ID" value="ALS25053.1"/>
    <property type="molecule type" value="Genomic_DNA"/>
</dbReference>
<evidence type="ECO:0008006" key="3">
    <source>
        <dbReference type="Google" id="ProtNLM"/>
    </source>
</evidence>
<organism evidence="1 2">
    <name type="scientific">Paenibacillus naphthalenovorans</name>
    <dbReference type="NCBI Taxonomy" id="162209"/>
    <lineage>
        <taxon>Bacteria</taxon>
        <taxon>Bacillati</taxon>
        <taxon>Bacillota</taxon>
        <taxon>Bacilli</taxon>
        <taxon>Bacillales</taxon>
        <taxon>Paenibacillaceae</taxon>
        <taxon>Paenibacillus</taxon>
    </lineage>
</organism>
<dbReference type="Proteomes" id="UP000061660">
    <property type="component" value="Chromosome"/>
</dbReference>
<evidence type="ECO:0000313" key="1">
    <source>
        <dbReference type="EMBL" id="ALS25053.1"/>
    </source>
</evidence>
<dbReference type="KEGG" id="pnp:IJ22_47910"/>
<proteinExistence type="predicted"/>
<name>A0A0U2WC83_9BACL</name>
<reference evidence="1 2" key="2">
    <citation type="journal article" date="2016" name="Genome Announc.">
        <title>Complete Genome Sequences of Two Interactive Moderate Thermophiles, Paenibacillus napthalenovorans 32O-Y and Paenibacillus sp. 32O-W.</title>
        <authorList>
            <person name="Butler R.R.III."/>
            <person name="Wang J."/>
            <person name="Stark B.C."/>
            <person name="Pombert J.F."/>
        </authorList>
    </citation>
    <scope>NUCLEOTIDE SEQUENCE [LARGE SCALE GENOMIC DNA]</scope>
    <source>
        <strain evidence="1 2">32O-Y</strain>
    </source>
</reference>
<keyword evidence="2" id="KW-1185">Reference proteome</keyword>
<protein>
    <recommendedName>
        <fullName evidence="3">Conjugal transfer protein</fullName>
    </recommendedName>
</protein>
<dbReference type="PATRIC" id="fig|162209.4.peg.5046"/>
<reference evidence="2" key="1">
    <citation type="submission" date="2015-12" db="EMBL/GenBank/DDBJ databases">
        <title>Complete genome sequences of two moderately thermophilic Paenibacillus species.</title>
        <authorList>
            <person name="Butler R.III."/>
            <person name="Wang J."/>
            <person name="Stark B.C."/>
            <person name="Pombert J.-F."/>
        </authorList>
    </citation>
    <scope>NUCLEOTIDE SEQUENCE [LARGE SCALE GENOMIC DNA]</scope>
    <source>
        <strain evidence="2">32O-Y</strain>
    </source>
</reference>
<accession>A0A0U2WC83</accession>
<dbReference type="AlphaFoldDB" id="A0A0U2WC83"/>
<gene>
    <name evidence="1" type="ORF">IJ22_47910</name>
</gene>
<sequence length="96" mass="11371">MRTANHCPLDKIFERSNQNRGGNRDAHTRLCLLRISVFQLFWIDGRFFMNHKLIRYSMQIAMIKQLLALSLITENEFHLIKNKTMRDYGIISDLTS</sequence>
<evidence type="ECO:0000313" key="2">
    <source>
        <dbReference type="Proteomes" id="UP000061660"/>
    </source>
</evidence>